<dbReference type="PANTHER" id="PTHR46332">
    <property type="entry name" value="ASPARTATE BETA-HYDROXYLASE DOMAIN-CONTAINING PROTEIN 2"/>
    <property type="match status" value="1"/>
</dbReference>
<keyword evidence="2" id="KW-0223">Dioxygenase</keyword>
<organism evidence="5 6">
    <name type="scientific">Atlanticothrix silvestris CENA357</name>
    <dbReference type="NCBI Taxonomy" id="1725252"/>
    <lineage>
        <taxon>Bacteria</taxon>
        <taxon>Bacillati</taxon>
        <taxon>Cyanobacteriota</taxon>
        <taxon>Cyanophyceae</taxon>
        <taxon>Nostocales</taxon>
        <taxon>Nodulariaceae</taxon>
        <taxon>Atlanticothrix</taxon>
        <taxon>Atlanticothrix silvestris</taxon>
    </lineage>
</organism>
<dbReference type="Gene3D" id="2.60.120.330">
    <property type="entry name" value="B-lactam Antibiotic, Isopenicillin N Synthase, Chain"/>
    <property type="match status" value="1"/>
</dbReference>
<dbReference type="AlphaFoldDB" id="A0A8J7L1N7"/>
<gene>
    <name evidence="5" type="ORF">I8751_01835</name>
</gene>
<evidence type="ECO:0000256" key="3">
    <source>
        <dbReference type="ARBA" id="ARBA00023002"/>
    </source>
</evidence>
<evidence type="ECO:0000256" key="2">
    <source>
        <dbReference type="ARBA" id="ARBA00022964"/>
    </source>
</evidence>
<dbReference type="InterPro" id="IPR007803">
    <property type="entry name" value="Asp/Arg/Pro-Hydrxlase"/>
</dbReference>
<keyword evidence="3" id="KW-0560">Oxidoreductase</keyword>
<name>A0A8J7L1N7_9CYAN</name>
<proteinExistence type="inferred from homology"/>
<dbReference type="InterPro" id="IPR051821">
    <property type="entry name" value="Asp/Asn_beta-hydroxylase"/>
</dbReference>
<sequence>MTSFNEYHLDPKQFPFLKSFQDNWQVIRDEFTSFINHASNEELKFTYDILGPKSKTIKTKGNAKYSAFGILFQGIFIEEYIQLHQIRYPDYEQDDASKKALILREKYFPNLARVIKEVNHINDGVIRNVYFGTFYPGLDIKLHVNYNPHTNRGYLGLIVPEGDVAMKICHEQLYWHEGKFMVLDHSYPHCPHNYTNYDRTVLVVDFFKPDKPRDEVIKFEKEQVTQRMQDNPYSLGVFGKSDKAQVEDFIKYGLAHQLEWDKALEAKFNQVA</sequence>
<dbReference type="SUPFAM" id="SSF51197">
    <property type="entry name" value="Clavaminate synthase-like"/>
    <property type="match status" value="1"/>
</dbReference>
<dbReference type="InterPro" id="IPR027443">
    <property type="entry name" value="IPNS-like_sf"/>
</dbReference>
<dbReference type="Pfam" id="PF05118">
    <property type="entry name" value="Asp_Arg_Hydrox"/>
    <property type="match status" value="1"/>
</dbReference>
<protein>
    <submittedName>
        <fullName evidence="5">Aspartyl/asparaginyl beta-hydroxylase domain-containing protein</fullName>
    </submittedName>
</protein>
<evidence type="ECO:0000256" key="1">
    <source>
        <dbReference type="ARBA" id="ARBA00007730"/>
    </source>
</evidence>
<reference evidence="5 6" key="1">
    <citation type="journal article" date="2021" name="Int. J. Syst. Evol. Microbiol.">
        <title>Amazonocrinis nigriterrae gen. nov., sp. nov., Atlanticothrix silvestris gen. nov., sp. nov. and Dendronalium phyllosphericum gen. nov., sp. nov., nostocacean cyanobacteria from Brazilian environments.</title>
        <authorList>
            <person name="Alvarenga D.O."/>
            <person name="Andreote A.P.D."/>
            <person name="Branco L.H.Z."/>
            <person name="Delbaje E."/>
            <person name="Cruz R.B."/>
            <person name="Varani A.M."/>
            <person name="Fiore M.F."/>
        </authorList>
    </citation>
    <scope>NUCLEOTIDE SEQUENCE [LARGE SCALE GENOMIC DNA]</scope>
    <source>
        <strain evidence="5 6">CENA357</strain>
    </source>
</reference>
<evidence type="ECO:0000313" key="6">
    <source>
        <dbReference type="Proteomes" id="UP000599391"/>
    </source>
</evidence>
<comment type="similarity">
    <text evidence="1">Belongs to the aspartyl/asparaginyl beta-hydroxylase family.</text>
</comment>
<evidence type="ECO:0000313" key="5">
    <source>
        <dbReference type="EMBL" id="MBH8551147.1"/>
    </source>
</evidence>
<keyword evidence="6" id="KW-1185">Reference proteome</keyword>
<evidence type="ECO:0000259" key="4">
    <source>
        <dbReference type="Pfam" id="PF05118"/>
    </source>
</evidence>
<dbReference type="GO" id="GO:0051213">
    <property type="term" value="F:dioxygenase activity"/>
    <property type="evidence" value="ECO:0007669"/>
    <property type="project" value="UniProtKB-KW"/>
</dbReference>
<accession>A0A8J7L1N7</accession>
<comment type="caution">
    <text evidence="5">The sequence shown here is derived from an EMBL/GenBank/DDBJ whole genome shotgun (WGS) entry which is preliminary data.</text>
</comment>
<dbReference type="RefSeq" id="WP_214437455.1">
    <property type="nucleotide sequence ID" value="NZ_JAECZB010000002.1"/>
</dbReference>
<dbReference type="PANTHER" id="PTHR46332:SF5">
    <property type="entry name" value="ASPARTATE BETA-HYDROXYLASE DOMAIN CONTAINING 2"/>
    <property type="match status" value="1"/>
</dbReference>
<dbReference type="EMBL" id="JAECZB010000002">
    <property type="protein sequence ID" value="MBH8551147.1"/>
    <property type="molecule type" value="Genomic_DNA"/>
</dbReference>
<feature type="domain" description="Aspartyl/asparaginy/proline hydroxylase" evidence="4">
    <location>
        <begin position="22"/>
        <end position="209"/>
    </location>
</feature>
<dbReference type="Proteomes" id="UP000599391">
    <property type="component" value="Unassembled WGS sequence"/>
</dbReference>